<evidence type="ECO:0000256" key="8">
    <source>
        <dbReference type="ARBA" id="ARBA00022679"/>
    </source>
</evidence>
<dbReference type="EC" id="2.7.11.1" evidence="3"/>
<dbReference type="FunFam" id="1.10.510.10:FF:000365">
    <property type="entry name" value="Leucine-rich repeat receptor-like serine/threonine-protein kinase At1g17230"/>
    <property type="match status" value="1"/>
</dbReference>
<dbReference type="InterPro" id="IPR000719">
    <property type="entry name" value="Prot_kinase_dom"/>
</dbReference>
<evidence type="ECO:0000313" key="26">
    <source>
        <dbReference type="EMBL" id="KAK9199366.1"/>
    </source>
</evidence>
<evidence type="ECO:0000256" key="20">
    <source>
        <dbReference type="ARBA" id="ARBA00023180"/>
    </source>
</evidence>
<dbReference type="InterPro" id="IPR008271">
    <property type="entry name" value="Ser/Thr_kinase_AS"/>
</dbReference>
<evidence type="ECO:0000256" key="15">
    <source>
        <dbReference type="ARBA" id="ARBA00022843"/>
    </source>
</evidence>
<keyword evidence="13" id="KW-0418">Kinase</keyword>
<evidence type="ECO:0000313" key="27">
    <source>
        <dbReference type="Proteomes" id="UP001428341"/>
    </source>
</evidence>
<dbReference type="FunFam" id="3.80.10.10:FF:000588">
    <property type="entry name" value="Leucine-rich repeat receptor-like serine/threonine-protein kinase isoform B"/>
    <property type="match status" value="1"/>
</dbReference>
<comment type="caution">
    <text evidence="26">The sequence shown here is derived from an EMBL/GenBank/DDBJ whole genome shotgun (WGS) entry which is preliminary data.</text>
</comment>
<dbReference type="GO" id="GO:0005524">
    <property type="term" value="F:ATP binding"/>
    <property type="evidence" value="ECO:0007669"/>
    <property type="project" value="UniProtKB-KW"/>
</dbReference>
<keyword evidence="12" id="KW-0547">Nucleotide-binding</keyword>
<dbReference type="SUPFAM" id="SSF52047">
    <property type="entry name" value="RNI-like"/>
    <property type="match status" value="1"/>
</dbReference>
<dbReference type="Pfam" id="PF00069">
    <property type="entry name" value="Pkinase"/>
    <property type="match status" value="1"/>
</dbReference>
<evidence type="ECO:0000259" key="25">
    <source>
        <dbReference type="PROSITE" id="PS50011"/>
    </source>
</evidence>
<dbReference type="Pfam" id="PF08263">
    <property type="entry name" value="LRRNT_2"/>
    <property type="match status" value="1"/>
</dbReference>
<dbReference type="InterPro" id="IPR055414">
    <property type="entry name" value="LRR_R13L4/SHOC2-like"/>
</dbReference>
<dbReference type="SUPFAM" id="SSF52058">
    <property type="entry name" value="L domain-like"/>
    <property type="match status" value="1"/>
</dbReference>
<evidence type="ECO:0000256" key="10">
    <source>
        <dbReference type="ARBA" id="ARBA00022729"/>
    </source>
</evidence>
<dbReference type="GO" id="GO:0010074">
    <property type="term" value="P:maintenance of meristem identity"/>
    <property type="evidence" value="ECO:0007669"/>
    <property type="project" value="UniProtKB-ARBA"/>
</dbReference>
<dbReference type="FunFam" id="3.80.10.10:FF:000177">
    <property type="entry name" value="Leucine-rich repeat receptor-like serine/threonine-protein kinase At1g17230"/>
    <property type="match status" value="1"/>
</dbReference>
<evidence type="ECO:0000256" key="1">
    <source>
        <dbReference type="ARBA" id="ARBA00004251"/>
    </source>
</evidence>
<comment type="subcellular location">
    <subcellularLocation>
        <location evidence="1">Cell membrane</location>
        <topology evidence="1">Single-pass type I membrane protein</topology>
    </subcellularLocation>
</comment>
<protein>
    <recommendedName>
        <fullName evidence="3">non-specific serine/threonine protein kinase</fullName>
        <ecNumber evidence="3">2.7.11.1</ecNumber>
    </recommendedName>
</protein>
<sequence>MARQGISSHTQKLFYFALIFCFSNVSVTSLTEEGVSLLEFKASLIDPSNNLESWNSSDMTPCNWIGVECTDFKVTSVDLHGLNLSGILSPRICDLPRLVEFNISMNFVTGSIPTDLANCSSLEILDLCTNRLHGVIPFQLFFINTLRKLYLCENYIFGEIPEEIGNLTSLEELVIYSNNLTGAIPASISKLRQLRVIRAGHNSLSGPIPPEISECEGLEVLGLAQNSLEGFLPSELEKLKNLTDLILWQNHLSGEIPPTIGNIQSLELLALHENSFSGGLPKELGKLSRLKKLYVYTNELNGTIPHELGNCTSAVEIDLSENQLTGFIPRELGLIPNLCLLQLFENMLQGSIPRELGQLTQLHKLDLSINNLTGTIPLEFQNLTYLVDLQLFDNHLEGTIPPHIGVNSHLSVLDVSMNNLDGSIPPHLCMYQKLIFLSLGSNRLSGNIPPGLKTCRSLMQLMLGQNQLTGSLPIEFYNLQNLSALELYQNRFSGLIPPEIGKLRNLERLHLSENYFVGYIPSEVGNLEHLVTFNISSNSLSGTIPHELGNCVNLQRLDLSRNQFTGSAPEELGQLVNLELLKLSDNKLTGAIPSSLGGLARLTELQMGGNIFSGSIPVALGQLTALQIALNISHNNLSGVIPYELGNLQMLEALYLDDNQLIGEIPASMGEQMSLLVCNLSNNNLVGTVPNTTVFRRIDSSNFAGNRGLCMLGSDCHQLMPPSHTPKKNWIKGGSTKEKLVSIISVIVGLISLSFIIGICWAMKCRKPAFVPLEEQKNPEVIDNYYFPKEGFKYHNLLEATGNFSESAVIGRGACGTVYKATLANGEVIAVKKIKLRGEGATADNSFLAEISTLGKIRHRNIVKLYGFCYHQDSNLLLYEYMENGSLGEQLHGNKQTCLLDWDARYRIALGAAEGLCYLHYDCRPHIIHRDIKSNNILLDEEFQAHVGDFGLAKLIDLPYSKSMSAIAGSYGYIAPEYAYTMKVTEKCDIYSFGVVLLELITGKSPVQSLELGGDLVTWVRRSIHEMVPTSELFDKRLDLSAKRTVEEMTLFLKIALFCSSTSPLNRPTMREVIAMMIDARQSVSDYPSSPTSETPLEADASSREVTLSLGREDIHDVVLVATMKLFDKKLDLSAKGTIKEMTFFLKIALFCNNISSLNRPTMRFSMMIDGCQSRITVKKT</sequence>
<keyword evidence="8" id="KW-0808">Transferase</keyword>
<keyword evidence="4" id="KW-1003">Cell membrane</keyword>
<dbReference type="SMART" id="SM00369">
    <property type="entry name" value="LRR_TYP"/>
    <property type="match status" value="8"/>
</dbReference>
<feature type="signal peptide" evidence="24">
    <location>
        <begin position="1"/>
        <end position="29"/>
    </location>
</feature>
<proteinExistence type="inferred from homology"/>
<evidence type="ECO:0000256" key="24">
    <source>
        <dbReference type="SAM" id="SignalP"/>
    </source>
</evidence>
<evidence type="ECO:0000256" key="18">
    <source>
        <dbReference type="ARBA" id="ARBA00023157"/>
    </source>
</evidence>
<dbReference type="Gene3D" id="1.10.510.10">
    <property type="entry name" value="Transferase(Phosphotransferase) domain 1"/>
    <property type="match status" value="1"/>
</dbReference>
<evidence type="ECO:0000256" key="5">
    <source>
        <dbReference type="ARBA" id="ARBA00022527"/>
    </source>
</evidence>
<accession>A0AAP0M5W4</accession>
<keyword evidence="15" id="KW-0832">Ubl conjugation</keyword>
<dbReference type="PANTHER" id="PTHR48053">
    <property type="entry name" value="LEUCINE RICH REPEAT FAMILY PROTEIN, EXPRESSED"/>
    <property type="match status" value="1"/>
</dbReference>
<evidence type="ECO:0000256" key="13">
    <source>
        <dbReference type="ARBA" id="ARBA00022777"/>
    </source>
</evidence>
<keyword evidence="7" id="KW-0433">Leucine-rich repeat</keyword>
<dbReference type="InterPro" id="IPR051716">
    <property type="entry name" value="Plant_RL_S/T_kinase"/>
</dbReference>
<reference evidence="26 27" key="1">
    <citation type="submission" date="2024-05" db="EMBL/GenBank/DDBJ databases">
        <title>Haplotype-resolved chromosome-level genome assembly of Huyou (Citrus changshanensis).</title>
        <authorList>
            <person name="Miao C."/>
            <person name="Chen W."/>
            <person name="Wu Y."/>
            <person name="Wang L."/>
            <person name="Zhao S."/>
            <person name="Grierson D."/>
            <person name="Xu C."/>
            <person name="Chen K."/>
        </authorList>
    </citation>
    <scope>NUCLEOTIDE SEQUENCE [LARGE SCALE GENOMIC DNA]</scope>
    <source>
        <strain evidence="26">01-14</strain>
        <tissue evidence="26">Leaf</tissue>
    </source>
</reference>
<dbReference type="FunFam" id="3.30.200.20:FF:000219">
    <property type="entry name" value="Leucine-rich repeat receptor-like serine/threonine-protein kinase"/>
    <property type="match status" value="1"/>
</dbReference>
<dbReference type="InterPro" id="IPR013210">
    <property type="entry name" value="LRR_N_plant-typ"/>
</dbReference>
<keyword evidence="17 23" id="KW-0472">Membrane</keyword>
<name>A0AAP0M5W4_9ROSI</name>
<keyword evidence="6" id="KW-0597">Phosphoprotein</keyword>
<evidence type="ECO:0000256" key="12">
    <source>
        <dbReference type="ARBA" id="ARBA00022741"/>
    </source>
</evidence>
<dbReference type="InterPro" id="IPR003591">
    <property type="entry name" value="Leu-rich_rpt_typical-subtyp"/>
</dbReference>
<keyword evidence="14" id="KW-0067">ATP-binding</keyword>
<dbReference type="GO" id="GO:0004674">
    <property type="term" value="F:protein serine/threonine kinase activity"/>
    <property type="evidence" value="ECO:0007669"/>
    <property type="project" value="UniProtKB-KW"/>
</dbReference>
<comment type="catalytic activity">
    <reaction evidence="22">
        <text>L-seryl-[protein] + ATP = O-phospho-L-seryl-[protein] + ADP + H(+)</text>
        <dbReference type="Rhea" id="RHEA:17989"/>
        <dbReference type="Rhea" id="RHEA-COMP:9863"/>
        <dbReference type="Rhea" id="RHEA-COMP:11604"/>
        <dbReference type="ChEBI" id="CHEBI:15378"/>
        <dbReference type="ChEBI" id="CHEBI:29999"/>
        <dbReference type="ChEBI" id="CHEBI:30616"/>
        <dbReference type="ChEBI" id="CHEBI:83421"/>
        <dbReference type="ChEBI" id="CHEBI:456216"/>
        <dbReference type="EC" id="2.7.11.1"/>
    </reaction>
</comment>
<keyword evidence="19" id="KW-0675">Receptor</keyword>
<dbReference type="PROSITE" id="PS50011">
    <property type="entry name" value="PROTEIN_KINASE_DOM"/>
    <property type="match status" value="1"/>
</dbReference>
<evidence type="ECO:0000256" key="23">
    <source>
        <dbReference type="SAM" id="Phobius"/>
    </source>
</evidence>
<dbReference type="InterPro" id="IPR001611">
    <property type="entry name" value="Leu-rich_rpt"/>
</dbReference>
<evidence type="ECO:0000256" key="16">
    <source>
        <dbReference type="ARBA" id="ARBA00022989"/>
    </source>
</evidence>
<dbReference type="FunFam" id="3.80.10.10:FF:000775">
    <property type="entry name" value="Predicted protein"/>
    <property type="match status" value="1"/>
</dbReference>
<dbReference type="PANTHER" id="PTHR48053:SF159">
    <property type="entry name" value="PROTEIN KINASE DOMAIN-CONTAINING PROTEIN"/>
    <property type="match status" value="1"/>
</dbReference>
<dbReference type="GO" id="GO:0010082">
    <property type="term" value="P:regulation of root meristem growth"/>
    <property type="evidence" value="ECO:0007669"/>
    <property type="project" value="UniProtKB-ARBA"/>
</dbReference>
<dbReference type="FunFam" id="3.80.10.10:FF:000430">
    <property type="entry name" value="Leucine-rich repeat receptor-like protein kinase PEPR1"/>
    <property type="match status" value="1"/>
</dbReference>
<evidence type="ECO:0000256" key="7">
    <source>
        <dbReference type="ARBA" id="ARBA00022614"/>
    </source>
</evidence>
<keyword evidence="18" id="KW-1015">Disulfide bond</keyword>
<dbReference type="Pfam" id="PF00560">
    <property type="entry name" value="LRR_1"/>
    <property type="match status" value="7"/>
</dbReference>
<evidence type="ECO:0000256" key="14">
    <source>
        <dbReference type="ARBA" id="ARBA00022840"/>
    </source>
</evidence>
<evidence type="ECO:0000256" key="19">
    <source>
        <dbReference type="ARBA" id="ARBA00023170"/>
    </source>
</evidence>
<dbReference type="Pfam" id="PF23598">
    <property type="entry name" value="LRR_14"/>
    <property type="match status" value="1"/>
</dbReference>
<keyword evidence="11" id="KW-0677">Repeat</keyword>
<dbReference type="InterPro" id="IPR011009">
    <property type="entry name" value="Kinase-like_dom_sf"/>
</dbReference>
<gene>
    <name evidence="26" type="ORF">WN944_014557</name>
</gene>
<keyword evidence="10 24" id="KW-0732">Signal</keyword>
<dbReference type="AlphaFoldDB" id="A0AAP0M5W4"/>
<evidence type="ECO:0000256" key="17">
    <source>
        <dbReference type="ARBA" id="ARBA00023136"/>
    </source>
</evidence>
<evidence type="ECO:0000256" key="22">
    <source>
        <dbReference type="ARBA" id="ARBA00048679"/>
    </source>
</evidence>
<organism evidence="26 27">
    <name type="scientific">Citrus x changshan-huyou</name>
    <dbReference type="NCBI Taxonomy" id="2935761"/>
    <lineage>
        <taxon>Eukaryota</taxon>
        <taxon>Viridiplantae</taxon>
        <taxon>Streptophyta</taxon>
        <taxon>Embryophyta</taxon>
        <taxon>Tracheophyta</taxon>
        <taxon>Spermatophyta</taxon>
        <taxon>Magnoliopsida</taxon>
        <taxon>eudicotyledons</taxon>
        <taxon>Gunneridae</taxon>
        <taxon>Pentapetalae</taxon>
        <taxon>rosids</taxon>
        <taxon>malvids</taxon>
        <taxon>Sapindales</taxon>
        <taxon>Rutaceae</taxon>
        <taxon>Aurantioideae</taxon>
        <taxon>Citrus</taxon>
    </lineage>
</organism>
<comment type="catalytic activity">
    <reaction evidence="21">
        <text>L-threonyl-[protein] + ATP = O-phospho-L-threonyl-[protein] + ADP + H(+)</text>
        <dbReference type="Rhea" id="RHEA:46608"/>
        <dbReference type="Rhea" id="RHEA-COMP:11060"/>
        <dbReference type="Rhea" id="RHEA-COMP:11605"/>
        <dbReference type="ChEBI" id="CHEBI:15378"/>
        <dbReference type="ChEBI" id="CHEBI:30013"/>
        <dbReference type="ChEBI" id="CHEBI:30616"/>
        <dbReference type="ChEBI" id="CHEBI:61977"/>
        <dbReference type="ChEBI" id="CHEBI:456216"/>
        <dbReference type="EC" id="2.7.11.1"/>
    </reaction>
</comment>
<keyword evidence="9 23" id="KW-0812">Transmembrane</keyword>
<feature type="transmembrane region" description="Helical" evidence="23">
    <location>
        <begin position="740"/>
        <end position="763"/>
    </location>
</feature>
<evidence type="ECO:0000256" key="3">
    <source>
        <dbReference type="ARBA" id="ARBA00012513"/>
    </source>
</evidence>
<dbReference type="SUPFAM" id="SSF56112">
    <property type="entry name" value="Protein kinase-like (PK-like)"/>
    <property type="match status" value="1"/>
</dbReference>
<evidence type="ECO:0000256" key="2">
    <source>
        <dbReference type="ARBA" id="ARBA00008684"/>
    </source>
</evidence>
<dbReference type="GO" id="GO:0005886">
    <property type="term" value="C:plasma membrane"/>
    <property type="evidence" value="ECO:0007669"/>
    <property type="project" value="UniProtKB-SubCell"/>
</dbReference>
<dbReference type="Proteomes" id="UP001428341">
    <property type="component" value="Unassembled WGS sequence"/>
</dbReference>
<keyword evidence="20" id="KW-0325">Glycoprotein</keyword>
<feature type="chain" id="PRO_5043024794" description="non-specific serine/threonine protein kinase" evidence="24">
    <location>
        <begin position="30"/>
        <end position="1181"/>
    </location>
</feature>
<comment type="similarity">
    <text evidence="2">Belongs to the protein kinase superfamily. Ser/Thr protein kinase family.</text>
</comment>
<evidence type="ECO:0000256" key="21">
    <source>
        <dbReference type="ARBA" id="ARBA00047899"/>
    </source>
</evidence>
<evidence type="ECO:0000256" key="4">
    <source>
        <dbReference type="ARBA" id="ARBA00022475"/>
    </source>
</evidence>
<dbReference type="SMART" id="SM00220">
    <property type="entry name" value="S_TKc"/>
    <property type="match status" value="1"/>
</dbReference>
<keyword evidence="16 23" id="KW-1133">Transmembrane helix</keyword>
<evidence type="ECO:0000256" key="6">
    <source>
        <dbReference type="ARBA" id="ARBA00022553"/>
    </source>
</evidence>
<evidence type="ECO:0000256" key="9">
    <source>
        <dbReference type="ARBA" id="ARBA00022692"/>
    </source>
</evidence>
<feature type="domain" description="Protein kinase" evidence="25">
    <location>
        <begin position="804"/>
        <end position="1084"/>
    </location>
</feature>
<dbReference type="InterPro" id="IPR032675">
    <property type="entry name" value="LRR_dom_sf"/>
</dbReference>
<keyword evidence="5" id="KW-0723">Serine/threonine-protein kinase</keyword>
<dbReference type="PROSITE" id="PS00108">
    <property type="entry name" value="PROTEIN_KINASE_ST"/>
    <property type="match status" value="1"/>
</dbReference>
<dbReference type="Pfam" id="PF13855">
    <property type="entry name" value="LRR_8"/>
    <property type="match status" value="1"/>
</dbReference>
<evidence type="ECO:0000256" key="11">
    <source>
        <dbReference type="ARBA" id="ARBA00022737"/>
    </source>
</evidence>
<keyword evidence="27" id="KW-1185">Reference proteome</keyword>
<dbReference type="EMBL" id="JBCGBO010000005">
    <property type="protein sequence ID" value="KAK9199366.1"/>
    <property type="molecule type" value="Genomic_DNA"/>
</dbReference>
<dbReference type="Gene3D" id="3.30.200.20">
    <property type="entry name" value="Phosphorylase Kinase, domain 1"/>
    <property type="match status" value="1"/>
</dbReference>
<dbReference type="Gene3D" id="3.80.10.10">
    <property type="entry name" value="Ribonuclease Inhibitor"/>
    <property type="match status" value="6"/>
</dbReference>